<dbReference type="InParanoid" id="A0A2P6N871"/>
<reference evidence="1 2" key="1">
    <citation type="journal article" date="2018" name="Genome Biol. Evol.">
        <title>Multiple Roots of Fruiting Body Formation in Amoebozoa.</title>
        <authorList>
            <person name="Hillmann F."/>
            <person name="Forbes G."/>
            <person name="Novohradska S."/>
            <person name="Ferling I."/>
            <person name="Riege K."/>
            <person name="Groth M."/>
            <person name="Westermann M."/>
            <person name="Marz M."/>
            <person name="Spaller T."/>
            <person name="Winckler T."/>
            <person name="Schaap P."/>
            <person name="Glockner G."/>
        </authorList>
    </citation>
    <scope>NUCLEOTIDE SEQUENCE [LARGE SCALE GENOMIC DNA]</scope>
    <source>
        <strain evidence="1 2">Jena</strain>
    </source>
</reference>
<dbReference type="OrthoDB" id="25790at2759"/>
<organism evidence="1 2">
    <name type="scientific">Planoprotostelium fungivorum</name>
    <dbReference type="NCBI Taxonomy" id="1890364"/>
    <lineage>
        <taxon>Eukaryota</taxon>
        <taxon>Amoebozoa</taxon>
        <taxon>Evosea</taxon>
        <taxon>Variosea</taxon>
        <taxon>Cavosteliida</taxon>
        <taxon>Cavosteliaceae</taxon>
        <taxon>Planoprotostelium</taxon>
    </lineage>
</organism>
<name>A0A2P6N871_9EUKA</name>
<proteinExistence type="predicted"/>
<dbReference type="AlphaFoldDB" id="A0A2P6N871"/>
<dbReference type="Gene3D" id="1.10.472.170">
    <property type="match status" value="1"/>
</dbReference>
<comment type="caution">
    <text evidence="1">The sequence shown here is derived from an EMBL/GenBank/DDBJ whole genome shotgun (WGS) entry which is preliminary data.</text>
</comment>
<sequence>MRCAQRLDFRLFKEMIGGAIIGMFRDLEGEDDSLTNHNSVDSTDFKSDYNHLKYTPAVVTSQLPPESNSSVLPPESAPLDGGEEWSCSSCGNTTFQTACDSCGLITESRNIATDAEYRVFSDDSESKNKIRVGSAYNPLMEYSLTEKSRLERDEKEFLWDGLKNVDEIFYKLYNGDCNNTASQHRARELFQKAFHIQVNQKQGIGAPMKRTGGDNKRQKFSRRKQFVVACIWAALRENHIKTWGINELSNLLEGIQVSKYSVKNCLKDLEETCVAFKSFEGTYLVTEGEGIFARNVPIENGNVVESIPNKAWFYLEAQEVTAPPPAFGMMTVYKLRTQFNKWVTVDEDNRLYTNMKKDYEYVIEYAKEDRKEQRIAIKAGKMYIGVRNGNVGLYSQLSNNELFWEVKKSVTPGVPLD</sequence>
<protein>
    <submittedName>
        <fullName evidence="1">Uncharacterized protein</fullName>
    </submittedName>
</protein>
<dbReference type="SUPFAM" id="SSF50405">
    <property type="entry name" value="Actin-crosslinking proteins"/>
    <property type="match status" value="1"/>
</dbReference>
<evidence type="ECO:0000313" key="1">
    <source>
        <dbReference type="EMBL" id="PRP80148.1"/>
    </source>
</evidence>
<gene>
    <name evidence="1" type="ORF">PROFUN_12231</name>
</gene>
<dbReference type="SUPFAM" id="SSF57783">
    <property type="entry name" value="Zinc beta-ribbon"/>
    <property type="match status" value="1"/>
</dbReference>
<dbReference type="Proteomes" id="UP000241769">
    <property type="component" value="Unassembled WGS sequence"/>
</dbReference>
<dbReference type="EMBL" id="MDYQ01000160">
    <property type="protein sequence ID" value="PRP80148.1"/>
    <property type="molecule type" value="Genomic_DNA"/>
</dbReference>
<dbReference type="InterPro" id="IPR008999">
    <property type="entry name" value="Actin-crosslinking"/>
</dbReference>
<accession>A0A2P6N871</accession>
<evidence type="ECO:0000313" key="2">
    <source>
        <dbReference type="Proteomes" id="UP000241769"/>
    </source>
</evidence>
<keyword evidence="2" id="KW-1185">Reference proteome</keyword>